<keyword evidence="1" id="KW-0175">Coiled coil</keyword>
<dbReference type="GO" id="GO:0004851">
    <property type="term" value="F:uroporphyrin-III C-methyltransferase activity"/>
    <property type="evidence" value="ECO:0007669"/>
    <property type="project" value="UniProtKB-EC"/>
</dbReference>
<organism evidence="3 4">
    <name type="scientific">Alkalimonas collagenimarina</name>
    <dbReference type="NCBI Taxonomy" id="400390"/>
    <lineage>
        <taxon>Bacteria</taxon>
        <taxon>Pseudomonadati</taxon>
        <taxon>Pseudomonadota</taxon>
        <taxon>Gammaproteobacteria</taxon>
        <taxon>Alkalimonas</taxon>
    </lineage>
</organism>
<sequence length="386" mass="44399">MTEQAKPTKQDESVASVDDDMRYLQEDALVDEPPKSGRGLAGFALFYSLVLTGILVAGGYWAYPEWQQLSQHQQVQQSQLQQQLDAQQAELERTMHQGRQEQQQQLDQWQQQSRQQLNELTRQQQQQQQQFQQQLRMLEQRLSQEQGAAPSVWLLAEVDYLLRMASQKLWLELDVETAKQLLRSADSRLARLAEPALLSVREAIRQDQQALSQLSIPDPTEVQLTIRQWREVAHTLPFKDQHADSAAKPDEAEETSWRQRWYALWQGGLSQVLQVRSTVEDDVFSVSTEEQRLIRHRLQQQLVQAELAAMQQQTKVFQANLREAADLIQRYFQAEHADTQRLSAALVALVGTELHPGYIAPLQSVDTLQRYQRNLELLGDDAGGEL</sequence>
<keyword evidence="2" id="KW-0812">Transmembrane</keyword>
<evidence type="ECO:0000256" key="1">
    <source>
        <dbReference type="SAM" id="Coils"/>
    </source>
</evidence>
<dbReference type="Proteomes" id="UP001231616">
    <property type="component" value="Unassembled WGS sequence"/>
</dbReference>
<evidence type="ECO:0000313" key="4">
    <source>
        <dbReference type="Proteomes" id="UP001231616"/>
    </source>
</evidence>
<reference evidence="3 4" key="1">
    <citation type="submission" date="2023-08" db="EMBL/GenBank/DDBJ databases">
        <authorList>
            <person name="Joshi A."/>
            <person name="Thite S."/>
        </authorList>
    </citation>
    <scope>NUCLEOTIDE SEQUENCE [LARGE SCALE GENOMIC DNA]</scope>
    <source>
        <strain evidence="3 4">AC40</strain>
    </source>
</reference>
<gene>
    <name evidence="3" type="ORF">Q3O60_05960</name>
</gene>
<name>A0ABT9GXE0_9GAMM</name>
<dbReference type="InterPro" id="IPR007470">
    <property type="entry name" value="HemX"/>
</dbReference>
<keyword evidence="2" id="KW-0472">Membrane</keyword>
<feature type="coiled-coil region" evidence="1">
    <location>
        <begin position="77"/>
        <end position="148"/>
    </location>
</feature>
<keyword evidence="2" id="KW-1133">Transmembrane helix</keyword>
<dbReference type="PANTHER" id="PTHR38043:SF1">
    <property type="entry name" value="PROTEIN HEMX"/>
    <property type="match status" value="1"/>
</dbReference>
<comment type="caution">
    <text evidence="3">The sequence shown here is derived from an EMBL/GenBank/DDBJ whole genome shotgun (WGS) entry which is preliminary data.</text>
</comment>
<keyword evidence="4" id="KW-1185">Reference proteome</keyword>
<keyword evidence="3" id="KW-0489">Methyltransferase</keyword>
<dbReference type="EMBL" id="JAUZVZ010000006">
    <property type="protein sequence ID" value="MDP4535724.1"/>
    <property type="molecule type" value="Genomic_DNA"/>
</dbReference>
<feature type="transmembrane region" description="Helical" evidence="2">
    <location>
        <begin position="44"/>
        <end position="63"/>
    </location>
</feature>
<dbReference type="GO" id="GO:0032259">
    <property type="term" value="P:methylation"/>
    <property type="evidence" value="ECO:0007669"/>
    <property type="project" value="UniProtKB-KW"/>
</dbReference>
<protein>
    <submittedName>
        <fullName evidence="3">Uroporphyrinogen-III C-methyltransferase</fullName>
        <ecNumber evidence="3">2.1.1.107</ecNumber>
    </submittedName>
</protein>
<dbReference type="Pfam" id="PF04375">
    <property type="entry name" value="HemX"/>
    <property type="match status" value="1"/>
</dbReference>
<proteinExistence type="predicted"/>
<evidence type="ECO:0000313" key="3">
    <source>
        <dbReference type="EMBL" id="MDP4535724.1"/>
    </source>
</evidence>
<evidence type="ECO:0000256" key="2">
    <source>
        <dbReference type="SAM" id="Phobius"/>
    </source>
</evidence>
<dbReference type="RefSeq" id="WP_305892986.1">
    <property type="nucleotide sequence ID" value="NZ_JAUZVZ010000006.1"/>
</dbReference>
<accession>A0ABT9GXE0</accession>
<dbReference type="PANTHER" id="PTHR38043">
    <property type="entry name" value="PROTEIN HEMX"/>
    <property type="match status" value="1"/>
</dbReference>
<dbReference type="EC" id="2.1.1.107" evidence="3"/>
<keyword evidence="3" id="KW-0808">Transferase</keyword>